<feature type="region of interest" description="Disordered" evidence="1">
    <location>
        <begin position="252"/>
        <end position="279"/>
    </location>
</feature>
<reference evidence="4" key="1">
    <citation type="journal article" date="2020" name="PLoS Negl. Trop. Dis.">
        <title>High-quality nuclear genome for Sarcoptes scabiei-A critical resource for a neglected parasite.</title>
        <authorList>
            <person name="Korhonen P.K."/>
            <person name="Gasser R.B."/>
            <person name="Ma G."/>
            <person name="Wang T."/>
            <person name="Stroehlein A.J."/>
            <person name="Young N.D."/>
            <person name="Ang C.S."/>
            <person name="Fernando D.D."/>
            <person name="Lu H.C."/>
            <person name="Taylor S."/>
            <person name="Reynolds S.L."/>
            <person name="Mofiz E."/>
            <person name="Najaraj S.H."/>
            <person name="Gowda H."/>
            <person name="Madugundu A."/>
            <person name="Renuse S."/>
            <person name="Holt D."/>
            <person name="Pandey A."/>
            <person name="Papenfuss A.T."/>
            <person name="Fischer K."/>
        </authorList>
    </citation>
    <scope>NUCLEOTIDE SEQUENCE [LARGE SCALE GENOMIC DNA]</scope>
</reference>
<evidence type="ECO:0000313" key="2">
    <source>
        <dbReference type="EMBL" id="KAF7494772.1"/>
    </source>
</evidence>
<feature type="region of interest" description="Disordered" evidence="1">
    <location>
        <begin position="49"/>
        <end position="86"/>
    </location>
</feature>
<sequence length="378" mass="42633">MMNECLVTNVHSENKRIEDLENINAEKDDNGCNGGKQDTVDIRQYRTSTFSSSKNENSGLETSNGSLSSSSSSSLSSSSSSLLSEENRKFKTISPITELNYLVNNHLRDDSVSRQQHQHNRITASIISSQSNSYHLHSNNFDSSPILSNGYHHNQSNSQNQSNGYGNIEIDQFYRNDSPQATLLFSTIIDEPSSYTNTNCIDDNYYLSSGHHPQPLCGQNDTKFQHQMCYQSSSPSSIVNSVQNGFDRNDRINVSSPNDQHHHHNKQNPYLPNIANSLKNNNSSFNQSISVYQFQQNLLHQDHLNNCVNMLYSSQSISNSDRNESSEGVVNSSVLNHQQQRHHPINDVGDHRHRDSWQEIESVSIGNQSEPIRMNQSP</sequence>
<keyword evidence="4" id="KW-1185">Reference proteome</keyword>
<reference evidence="2" key="2">
    <citation type="submission" date="2020-01" db="EMBL/GenBank/DDBJ databases">
        <authorList>
            <person name="Korhonen P.K.K."/>
            <person name="Guangxu M.G."/>
            <person name="Wang T.W."/>
            <person name="Stroehlein A.J.S."/>
            <person name="Young N.D."/>
            <person name="Ang C.-S.A."/>
            <person name="Fernando D.W.F."/>
            <person name="Lu H.L."/>
            <person name="Taylor S.T."/>
            <person name="Ehtesham M.E.M."/>
            <person name="Najaraj S.H.N."/>
            <person name="Harsha G.H.G."/>
            <person name="Madugundu A.M."/>
            <person name="Renuse S.R."/>
            <person name="Holt D.H."/>
            <person name="Pandey A.P."/>
            <person name="Papenfuss A.P."/>
            <person name="Gasser R.B.G."/>
            <person name="Fischer K.F."/>
        </authorList>
    </citation>
    <scope>NUCLEOTIDE SEQUENCE</scope>
    <source>
        <strain evidence="2">SSS_KF_BRIS2020</strain>
    </source>
</reference>
<organism evidence="2">
    <name type="scientific">Sarcoptes scabiei</name>
    <name type="common">Itch mite</name>
    <name type="synonym">Acarus scabiei</name>
    <dbReference type="NCBI Taxonomy" id="52283"/>
    <lineage>
        <taxon>Eukaryota</taxon>
        <taxon>Metazoa</taxon>
        <taxon>Ecdysozoa</taxon>
        <taxon>Arthropoda</taxon>
        <taxon>Chelicerata</taxon>
        <taxon>Arachnida</taxon>
        <taxon>Acari</taxon>
        <taxon>Acariformes</taxon>
        <taxon>Sarcoptiformes</taxon>
        <taxon>Astigmata</taxon>
        <taxon>Psoroptidia</taxon>
        <taxon>Sarcoptoidea</taxon>
        <taxon>Sarcoptidae</taxon>
        <taxon>Sarcoptinae</taxon>
        <taxon>Sarcoptes</taxon>
    </lineage>
</organism>
<evidence type="ECO:0000313" key="3">
    <source>
        <dbReference type="EnsemblMetazoa" id="KAF7494772.1"/>
    </source>
</evidence>
<dbReference type="AlphaFoldDB" id="A0A834VEP4"/>
<name>A0A834VEP4_SARSC</name>
<reference evidence="3" key="3">
    <citation type="submission" date="2022-06" db="UniProtKB">
        <authorList>
            <consortium name="EnsemblMetazoa"/>
        </authorList>
    </citation>
    <scope>IDENTIFICATION</scope>
</reference>
<evidence type="ECO:0000313" key="4">
    <source>
        <dbReference type="Proteomes" id="UP000070412"/>
    </source>
</evidence>
<evidence type="ECO:0000256" key="1">
    <source>
        <dbReference type="SAM" id="MobiDB-lite"/>
    </source>
</evidence>
<feature type="compositionally biased region" description="Low complexity" evidence="1">
    <location>
        <begin position="66"/>
        <end position="84"/>
    </location>
</feature>
<dbReference type="Proteomes" id="UP000070412">
    <property type="component" value="Unassembled WGS sequence"/>
</dbReference>
<dbReference type="EMBL" id="WVUK01000052">
    <property type="protein sequence ID" value="KAF7494772.1"/>
    <property type="molecule type" value="Genomic_DNA"/>
</dbReference>
<gene>
    <name evidence="2" type="ORF">SSS_4966</name>
</gene>
<accession>A0A834VEP4</accession>
<feature type="region of interest" description="Disordered" evidence="1">
    <location>
        <begin position="317"/>
        <end position="351"/>
    </location>
</feature>
<protein>
    <submittedName>
        <fullName evidence="2 3">Uncharacterized protein</fullName>
    </submittedName>
</protein>
<dbReference type="EnsemblMetazoa" id="SSS_4966s_mrna">
    <property type="protein sequence ID" value="KAF7494772.1"/>
    <property type="gene ID" value="SSS_4966"/>
</dbReference>
<proteinExistence type="predicted"/>
<feature type="region of interest" description="Disordered" evidence="1">
    <location>
        <begin position="145"/>
        <end position="166"/>
    </location>
</feature>
<feature type="compositionally biased region" description="Polar residues" evidence="1">
    <location>
        <begin position="267"/>
        <end position="279"/>
    </location>
</feature>
<feature type="compositionally biased region" description="Low complexity" evidence="1">
    <location>
        <begin position="148"/>
        <end position="166"/>
    </location>
</feature>
<feature type="compositionally biased region" description="Polar residues" evidence="1">
    <location>
        <begin position="49"/>
        <end position="65"/>
    </location>
</feature>